<dbReference type="AlphaFoldDB" id="X6MQU6"/>
<comment type="caution">
    <text evidence="5">The sequence shown here is derived from an EMBL/GenBank/DDBJ whole genome shotgun (WGS) entry which is preliminary data.</text>
</comment>
<dbReference type="PANTHER" id="PTHR12760">
    <property type="entry name" value="TETRATRICOPEPTIDE REPEAT PROTEIN"/>
    <property type="match status" value="1"/>
</dbReference>
<feature type="compositionally biased region" description="Basic and acidic residues" evidence="3">
    <location>
        <begin position="83"/>
        <end position="99"/>
    </location>
</feature>
<feature type="transmembrane region" description="Helical" evidence="4">
    <location>
        <begin position="188"/>
        <end position="207"/>
    </location>
</feature>
<evidence type="ECO:0000313" key="5">
    <source>
        <dbReference type="EMBL" id="ETO16234.1"/>
    </source>
</evidence>
<dbReference type="EMBL" id="ASPP01018456">
    <property type="protein sequence ID" value="ETO16234.1"/>
    <property type="molecule type" value="Genomic_DNA"/>
</dbReference>
<comment type="similarity">
    <text evidence="2">Belongs to the EMC2 family.</text>
</comment>
<dbReference type="InterPro" id="IPR039856">
    <property type="entry name" value="EMC2-like"/>
</dbReference>
<keyword evidence="2 4" id="KW-0472">Membrane</keyword>
<feature type="non-terminal residue" evidence="5">
    <location>
        <position position="306"/>
    </location>
</feature>
<evidence type="ECO:0000256" key="2">
    <source>
        <dbReference type="RuleBase" id="RU367091"/>
    </source>
</evidence>
<proteinExistence type="inferred from homology"/>
<keyword evidence="4" id="KW-1133">Transmembrane helix</keyword>
<dbReference type="Proteomes" id="UP000023152">
    <property type="component" value="Unassembled WGS sequence"/>
</dbReference>
<comment type="function">
    <text evidence="2">Part of the endoplasmic reticulum membrane protein complex (EMC) that enables the energy-independent insertion into endoplasmic reticulum membranes of newly synthesized membrane proteins.</text>
</comment>
<name>X6MQU6_RETFI</name>
<gene>
    <name evidence="5" type="ORF">RFI_21120</name>
</gene>
<keyword evidence="1" id="KW-0802">TPR repeat</keyword>
<protein>
    <recommendedName>
        <fullName evidence="2">ER membrane protein complex subunit 2</fullName>
    </recommendedName>
</protein>
<dbReference type="OrthoDB" id="124397at2759"/>
<evidence type="ECO:0000256" key="1">
    <source>
        <dbReference type="ARBA" id="ARBA00022803"/>
    </source>
</evidence>
<feature type="transmembrane region" description="Helical" evidence="4">
    <location>
        <begin position="157"/>
        <end position="176"/>
    </location>
</feature>
<dbReference type="GO" id="GO:0072546">
    <property type="term" value="C:EMC complex"/>
    <property type="evidence" value="ECO:0007669"/>
    <property type="project" value="UniProtKB-UniRule"/>
</dbReference>
<feature type="non-terminal residue" evidence="5">
    <location>
        <position position="1"/>
    </location>
</feature>
<feature type="transmembrane region" description="Helical" evidence="4">
    <location>
        <begin position="287"/>
        <end position="304"/>
    </location>
</feature>
<feature type="transmembrane region" description="Helical" evidence="4">
    <location>
        <begin position="251"/>
        <end position="267"/>
    </location>
</feature>
<comment type="subcellular location">
    <subcellularLocation>
        <location evidence="2">Endoplasmic reticulum membrane</location>
        <topology evidence="2">Peripheral membrane protein</topology>
        <orientation evidence="2">Cytoplasmic side</orientation>
    </subcellularLocation>
</comment>
<evidence type="ECO:0000256" key="3">
    <source>
        <dbReference type="SAM" id="MobiDB-lite"/>
    </source>
</evidence>
<feature type="region of interest" description="Disordered" evidence="3">
    <location>
        <begin position="68"/>
        <end position="106"/>
    </location>
</feature>
<comment type="subunit">
    <text evidence="2">Component of the ER membrane protein complex (EMC).</text>
</comment>
<organism evidence="5 6">
    <name type="scientific">Reticulomyxa filosa</name>
    <dbReference type="NCBI Taxonomy" id="46433"/>
    <lineage>
        <taxon>Eukaryota</taxon>
        <taxon>Sar</taxon>
        <taxon>Rhizaria</taxon>
        <taxon>Retaria</taxon>
        <taxon>Foraminifera</taxon>
        <taxon>Monothalamids</taxon>
        <taxon>Reticulomyxidae</taxon>
        <taxon>Reticulomyxa</taxon>
    </lineage>
</organism>
<accession>X6MQU6</accession>
<keyword evidence="6" id="KW-1185">Reference proteome</keyword>
<evidence type="ECO:0000256" key="4">
    <source>
        <dbReference type="SAM" id="Phobius"/>
    </source>
</evidence>
<keyword evidence="4" id="KW-0812">Transmembrane</keyword>
<keyword evidence="2" id="KW-0256">Endoplasmic reticulum</keyword>
<evidence type="ECO:0000313" key="6">
    <source>
        <dbReference type="Proteomes" id="UP000023152"/>
    </source>
</evidence>
<reference evidence="5 6" key="1">
    <citation type="journal article" date="2013" name="Curr. Biol.">
        <title>The Genome of the Foraminiferan Reticulomyxa filosa.</title>
        <authorList>
            <person name="Glockner G."/>
            <person name="Hulsmann N."/>
            <person name="Schleicher M."/>
            <person name="Noegel A.A."/>
            <person name="Eichinger L."/>
            <person name="Gallinger C."/>
            <person name="Pawlowski J."/>
            <person name="Sierra R."/>
            <person name="Euteneuer U."/>
            <person name="Pillet L."/>
            <person name="Moustafa A."/>
            <person name="Platzer M."/>
            <person name="Groth M."/>
            <person name="Szafranski K."/>
            <person name="Schliwa M."/>
        </authorList>
    </citation>
    <scope>NUCLEOTIDE SEQUENCE [LARGE SCALE GENOMIC DNA]</scope>
</reference>
<sequence>ENIGEVTIGGEDYMLQLLYAEICYNIGSINELQLAVKHFSQSIILGGDNNVRALYGLVMSMRNLKELTGGGGGASEDTAFKNSSDEKDHKRDTDNDGDGKTTASASGEAWMKRLSNEEKDLLNIALQKIAKAYADKQSSLLPLVKDLFYKKKKQIQWMGNYLSIVWGCAFVVSPFSNQQSIQHGPVKGVFWLDILKHLPIFYLLNFFGSCARKKKNHGPVILGYFDISCRVCAEISATTCLSEKKTKTTKVIWAVCNVLLFRVLGLLRGAYRTYKNLDESPEDQKKLLEFWVVMIGLLYLFPWIEW</sequence>